<accession>A0A369BIJ8</accession>
<dbReference type="PANTHER" id="PTHR33490:SF3">
    <property type="entry name" value="CONSERVED INTEGRAL MEMBRANE PROTEIN"/>
    <property type="match status" value="1"/>
</dbReference>
<dbReference type="AlphaFoldDB" id="A0A369BIJ8"/>
<sequence length="268" mass="29956">MRKVLLCALVLSVLFVWPGSSGAFAAEKKEWIKTDQLAKGIIVLDYEVKSGVKTKLLIVKGEGKYSYNLQSGVRNEAFPLQMGNGDYIVSLLEQVKGTTYRAIHKTVLTLNMPNPDQVYLNSVQNVKWSPSSLAVVQAKELIKDATTDEDKVQAIYEFVIDHIQYDNGLAFSASSEYLPQIDRTLTAKKDICYGYSALFAAMLRSVDIPAKLVMGTTDYVDTYHAWNEVLIGGKWVTIDTTVDAGWNGTTTSFQMLKEAAKYKTDRYY</sequence>
<keyword evidence="4" id="KW-1185">Reference proteome</keyword>
<feature type="chain" id="PRO_5016801755" evidence="1">
    <location>
        <begin position="26"/>
        <end position="268"/>
    </location>
</feature>
<gene>
    <name evidence="3" type="ORF">DFP94_102158</name>
</gene>
<dbReference type="InterPro" id="IPR002931">
    <property type="entry name" value="Transglutaminase-like"/>
</dbReference>
<dbReference type="OrthoDB" id="9787782at2"/>
<dbReference type="InterPro" id="IPR038765">
    <property type="entry name" value="Papain-like_cys_pep_sf"/>
</dbReference>
<name>A0A369BIJ8_9BACL</name>
<evidence type="ECO:0000256" key="1">
    <source>
        <dbReference type="SAM" id="SignalP"/>
    </source>
</evidence>
<dbReference type="PANTHER" id="PTHR33490">
    <property type="entry name" value="BLR5614 PROTEIN-RELATED"/>
    <property type="match status" value="1"/>
</dbReference>
<evidence type="ECO:0000259" key="2">
    <source>
        <dbReference type="SMART" id="SM00460"/>
    </source>
</evidence>
<evidence type="ECO:0000313" key="4">
    <source>
        <dbReference type="Proteomes" id="UP000253090"/>
    </source>
</evidence>
<dbReference type="SUPFAM" id="SSF54001">
    <property type="entry name" value="Cysteine proteinases"/>
    <property type="match status" value="1"/>
</dbReference>
<reference evidence="3 4" key="1">
    <citation type="submission" date="2018-07" db="EMBL/GenBank/DDBJ databases">
        <title>Genomic Encyclopedia of Type Strains, Phase III (KMG-III): the genomes of soil and plant-associated and newly described type strains.</title>
        <authorList>
            <person name="Whitman W."/>
        </authorList>
    </citation>
    <scope>NUCLEOTIDE SEQUENCE [LARGE SCALE GENOMIC DNA]</scope>
    <source>
        <strain evidence="3 4">CECT 8333</strain>
    </source>
</reference>
<proteinExistence type="predicted"/>
<dbReference type="EMBL" id="QPJW01000002">
    <property type="protein sequence ID" value="RCX21409.1"/>
    <property type="molecule type" value="Genomic_DNA"/>
</dbReference>
<dbReference type="Gene3D" id="3.10.620.30">
    <property type="match status" value="1"/>
</dbReference>
<feature type="domain" description="Transglutaminase-like" evidence="2">
    <location>
        <begin position="184"/>
        <end position="242"/>
    </location>
</feature>
<comment type="caution">
    <text evidence="3">The sequence shown here is derived from an EMBL/GenBank/DDBJ whole genome shotgun (WGS) entry which is preliminary data.</text>
</comment>
<evidence type="ECO:0000313" key="3">
    <source>
        <dbReference type="EMBL" id="RCX21409.1"/>
    </source>
</evidence>
<feature type="signal peptide" evidence="1">
    <location>
        <begin position="1"/>
        <end position="25"/>
    </location>
</feature>
<keyword evidence="1" id="KW-0732">Signal</keyword>
<dbReference type="Proteomes" id="UP000253090">
    <property type="component" value="Unassembled WGS sequence"/>
</dbReference>
<protein>
    <submittedName>
        <fullName evidence="3">Transglutaminase superfamily protein</fullName>
    </submittedName>
</protein>
<organism evidence="3 4">
    <name type="scientific">Fontibacillus phaseoli</name>
    <dbReference type="NCBI Taxonomy" id="1416533"/>
    <lineage>
        <taxon>Bacteria</taxon>
        <taxon>Bacillati</taxon>
        <taxon>Bacillota</taxon>
        <taxon>Bacilli</taxon>
        <taxon>Bacillales</taxon>
        <taxon>Paenibacillaceae</taxon>
        <taxon>Fontibacillus</taxon>
    </lineage>
</organism>
<dbReference type="Pfam" id="PF01841">
    <property type="entry name" value="Transglut_core"/>
    <property type="match status" value="1"/>
</dbReference>
<dbReference type="SMART" id="SM00460">
    <property type="entry name" value="TGc"/>
    <property type="match status" value="1"/>
</dbReference>